<dbReference type="EMBL" id="LBTI01000046">
    <property type="protein sequence ID" value="KKQ36581.1"/>
    <property type="molecule type" value="Genomic_DNA"/>
</dbReference>
<dbReference type="Proteomes" id="UP000034591">
    <property type="component" value="Unassembled WGS sequence"/>
</dbReference>
<evidence type="ECO:0000313" key="3">
    <source>
        <dbReference type="Proteomes" id="UP000034591"/>
    </source>
</evidence>
<keyword evidence="1" id="KW-0812">Transmembrane</keyword>
<accession>A0A0G0K7I0</accession>
<proteinExistence type="predicted"/>
<dbReference type="STRING" id="1618545.US53_C0046G0001"/>
<keyword evidence="1" id="KW-1133">Transmembrane helix</keyword>
<evidence type="ECO:0000256" key="1">
    <source>
        <dbReference type="SAM" id="Phobius"/>
    </source>
</evidence>
<evidence type="ECO:0000313" key="2">
    <source>
        <dbReference type="EMBL" id="KKQ36581.1"/>
    </source>
</evidence>
<feature type="transmembrane region" description="Helical" evidence="1">
    <location>
        <begin position="12"/>
        <end position="29"/>
    </location>
</feature>
<keyword evidence="1" id="KW-0472">Membrane</keyword>
<protein>
    <submittedName>
        <fullName evidence="2">Uncharacterized protein</fullName>
    </submittedName>
</protein>
<dbReference type="AlphaFoldDB" id="A0A0G0K7I0"/>
<comment type="caution">
    <text evidence="2">The sequence shown here is derived from an EMBL/GenBank/DDBJ whole genome shotgun (WGS) entry which is preliminary data.</text>
</comment>
<gene>
    <name evidence="2" type="ORF">US53_C0046G0001</name>
</gene>
<name>A0A0G0K7I0_9BACT</name>
<organism evidence="2 3">
    <name type="scientific">Candidatus Woesebacteria bacterium GW2011_GWA1_37_7</name>
    <dbReference type="NCBI Taxonomy" id="1618545"/>
    <lineage>
        <taxon>Bacteria</taxon>
        <taxon>Candidatus Woeseibacteriota</taxon>
    </lineage>
</organism>
<reference evidence="2 3" key="1">
    <citation type="journal article" date="2015" name="Nature">
        <title>rRNA introns, odd ribosomes, and small enigmatic genomes across a large radiation of phyla.</title>
        <authorList>
            <person name="Brown C.T."/>
            <person name="Hug L.A."/>
            <person name="Thomas B.C."/>
            <person name="Sharon I."/>
            <person name="Castelle C.J."/>
            <person name="Singh A."/>
            <person name="Wilkins M.J."/>
            <person name="Williams K.H."/>
            <person name="Banfield J.F."/>
        </authorList>
    </citation>
    <scope>NUCLEOTIDE SEQUENCE [LARGE SCALE GENOMIC DNA]</scope>
</reference>
<sequence>MPKLNQSGVSPLLVILLAAIGLIVYLLIANMSPFNDRLNSALYPKPAAEARGPRSNASLSLWQNDTLVTSVAPGSTIELRGTGFNRGETVYVGLAGYFGLTPVTADSTGNFSLPQIAPQLPGTYNYVSLAYRRKTWTIMASTSLTVTQ</sequence>